<dbReference type="NCBIfam" id="TIGR03915">
    <property type="entry name" value="SAM_7_link_chp"/>
    <property type="match status" value="1"/>
</dbReference>
<dbReference type="EMBL" id="JBGJLR010000003">
    <property type="protein sequence ID" value="MEZ2738778.1"/>
    <property type="molecule type" value="Genomic_DNA"/>
</dbReference>
<reference evidence="3 4" key="1">
    <citation type="submission" date="2024-08" db="EMBL/GenBank/DDBJ databases">
        <authorList>
            <person name="Feng Z."/>
            <person name="Ronholm J."/>
        </authorList>
    </citation>
    <scope>NUCLEOTIDE SEQUENCE [LARGE SCALE GENOMIC DNA]</scope>
    <source>
        <strain evidence="3 4">4-AB0-8</strain>
    </source>
</reference>
<dbReference type="InterPro" id="IPR023875">
    <property type="entry name" value="DNA_repair_put"/>
</dbReference>
<evidence type="ECO:0000313" key="3">
    <source>
        <dbReference type="EMBL" id="MEZ2738778.1"/>
    </source>
</evidence>
<accession>A0ABV4IEH0</accession>
<evidence type="ECO:0000313" key="4">
    <source>
        <dbReference type="Proteomes" id="UP001567350"/>
    </source>
</evidence>
<protein>
    <submittedName>
        <fullName evidence="3">TIGR03915 family putative DNA repair protein</fullName>
    </submittedName>
</protein>
<name>A0ABV4IEH0_9BURK</name>
<dbReference type="RefSeq" id="WP_370890851.1">
    <property type="nucleotide sequence ID" value="NZ_JBGJLR010000003.1"/>
</dbReference>
<sequence>MARHTLILPGDGSDFAHWRHVARWLWAQQIAPQEVQWLTQDRQQHSPDLFAPAAQPTAVPDHHSGPAAPALTVPRAWLHLAEQALLNAAPERFAVLYRLLWRMQWEPGLRHDPLDPDRVQMQHWVKAVRHEVHKMHAFVRFRPLAQPDDTLDGCGPLHVAWFEPTHHIVHAAAPFFVQRFANMRWAILTPQCCLRWWPQAPNAAALAEHGVVLKNALQPLKNRPGVLSWGPGAQACDAPAPDAGEALWLTYYAHIFNPARLKVNAMRKEMPRKYWPNLPEAQLISPLIQAAQARSAAMLASAPSTPTRTLPGTTAAKQSKNS</sequence>
<feature type="region of interest" description="Disordered" evidence="1">
    <location>
        <begin position="298"/>
        <end position="322"/>
    </location>
</feature>
<evidence type="ECO:0000259" key="2">
    <source>
        <dbReference type="Pfam" id="PF13566"/>
    </source>
</evidence>
<dbReference type="InterPro" id="IPR025404">
    <property type="entry name" value="DUF4130"/>
</dbReference>
<evidence type="ECO:0000256" key="1">
    <source>
        <dbReference type="SAM" id="MobiDB-lite"/>
    </source>
</evidence>
<dbReference type="Pfam" id="PF13566">
    <property type="entry name" value="DUF4130"/>
    <property type="match status" value="1"/>
</dbReference>
<feature type="domain" description="DUF4130" evidence="2">
    <location>
        <begin position="90"/>
        <end position="280"/>
    </location>
</feature>
<dbReference type="Proteomes" id="UP001567350">
    <property type="component" value="Unassembled WGS sequence"/>
</dbReference>
<organism evidence="3 4">
    <name type="scientific">Comamonas jiangduensis</name>
    <dbReference type="NCBI Taxonomy" id="1194168"/>
    <lineage>
        <taxon>Bacteria</taxon>
        <taxon>Pseudomonadati</taxon>
        <taxon>Pseudomonadota</taxon>
        <taxon>Betaproteobacteria</taxon>
        <taxon>Burkholderiales</taxon>
        <taxon>Comamonadaceae</taxon>
        <taxon>Comamonas</taxon>
    </lineage>
</organism>
<feature type="compositionally biased region" description="Polar residues" evidence="1">
    <location>
        <begin position="305"/>
        <end position="322"/>
    </location>
</feature>
<gene>
    <name evidence="3" type="ORF">ACBP88_04745</name>
</gene>
<comment type="caution">
    <text evidence="3">The sequence shown here is derived from an EMBL/GenBank/DDBJ whole genome shotgun (WGS) entry which is preliminary data.</text>
</comment>
<keyword evidence="4" id="KW-1185">Reference proteome</keyword>
<proteinExistence type="predicted"/>